<sequence>MANAFTLPFRTLEGALLYFVIVSYVATAVDDGPHDSAGLRRTRRTLDRLCGSEQFVNAMVRTMMDESRSLLSSTEPLVLGDGPNWRNVRFSNGRLWGAASVHLSEPVVLRCNSTHLLVALHTALNNSELAYDWEYPGTLLSSRGSVSLFSRHMAFICAVVLPRQLSDGRARVVDVRITALRGADVTVAGPWPLAPLVAFSVNKLLRKFPDQLATVVSGRLKDGFQRYLDEQLVGVN</sequence>
<protein>
    <recommendedName>
        <fullName evidence="4">Secreted protein</fullName>
    </recommendedName>
</protein>
<dbReference type="EMBL" id="JARKHS020009775">
    <property type="protein sequence ID" value="KAK8779495.1"/>
    <property type="molecule type" value="Genomic_DNA"/>
</dbReference>
<evidence type="ECO:0000313" key="2">
    <source>
        <dbReference type="EMBL" id="KAK8779495.1"/>
    </source>
</evidence>
<gene>
    <name evidence="2" type="ORF">V5799_019171</name>
</gene>
<accession>A0AAQ4EY04</accession>
<reference evidence="2 3" key="1">
    <citation type="journal article" date="2023" name="Arcadia Sci">
        <title>De novo assembly of a long-read Amblyomma americanum tick genome.</title>
        <authorList>
            <person name="Chou S."/>
            <person name="Poskanzer K.E."/>
            <person name="Rollins M."/>
            <person name="Thuy-Boun P.S."/>
        </authorList>
    </citation>
    <scope>NUCLEOTIDE SEQUENCE [LARGE SCALE GENOMIC DNA]</scope>
    <source>
        <strain evidence="2">F_SG_1</strain>
        <tissue evidence="2">Salivary glands</tissue>
    </source>
</reference>
<proteinExistence type="predicted"/>
<feature type="chain" id="PRO_5043042904" description="Secreted protein" evidence="1">
    <location>
        <begin position="29"/>
        <end position="236"/>
    </location>
</feature>
<dbReference type="Proteomes" id="UP001321473">
    <property type="component" value="Unassembled WGS sequence"/>
</dbReference>
<evidence type="ECO:0000256" key="1">
    <source>
        <dbReference type="SAM" id="SignalP"/>
    </source>
</evidence>
<keyword evidence="1" id="KW-0732">Signal</keyword>
<organism evidence="2 3">
    <name type="scientific">Amblyomma americanum</name>
    <name type="common">Lone star tick</name>
    <dbReference type="NCBI Taxonomy" id="6943"/>
    <lineage>
        <taxon>Eukaryota</taxon>
        <taxon>Metazoa</taxon>
        <taxon>Ecdysozoa</taxon>
        <taxon>Arthropoda</taxon>
        <taxon>Chelicerata</taxon>
        <taxon>Arachnida</taxon>
        <taxon>Acari</taxon>
        <taxon>Parasitiformes</taxon>
        <taxon>Ixodida</taxon>
        <taxon>Ixodoidea</taxon>
        <taxon>Ixodidae</taxon>
        <taxon>Amblyomminae</taxon>
        <taxon>Amblyomma</taxon>
    </lineage>
</organism>
<feature type="signal peptide" evidence="1">
    <location>
        <begin position="1"/>
        <end position="28"/>
    </location>
</feature>
<evidence type="ECO:0000313" key="3">
    <source>
        <dbReference type="Proteomes" id="UP001321473"/>
    </source>
</evidence>
<evidence type="ECO:0008006" key="4">
    <source>
        <dbReference type="Google" id="ProtNLM"/>
    </source>
</evidence>
<name>A0AAQ4EY04_AMBAM</name>
<comment type="caution">
    <text evidence="2">The sequence shown here is derived from an EMBL/GenBank/DDBJ whole genome shotgun (WGS) entry which is preliminary data.</text>
</comment>
<keyword evidence="3" id="KW-1185">Reference proteome</keyword>
<dbReference type="AlphaFoldDB" id="A0AAQ4EY04"/>